<accession>A0A7T3FW54</accession>
<dbReference type="EMBL" id="CP065856">
    <property type="protein sequence ID" value="QPV61751.1"/>
    <property type="molecule type" value="Genomic_DNA"/>
</dbReference>
<dbReference type="GeneID" id="60589515"/>
<protein>
    <submittedName>
        <fullName evidence="1">Uncharacterized protein</fullName>
    </submittedName>
</protein>
<organism evidence="1 2">
    <name type="scientific">Halosimplex litoreum</name>
    <dbReference type="NCBI Taxonomy" id="1198301"/>
    <lineage>
        <taxon>Archaea</taxon>
        <taxon>Methanobacteriati</taxon>
        <taxon>Methanobacteriota</taxon>
        <taxon>Stenosarchaea group</taxon>
        <taxon>Halobacteria</taxon>
        <taxon>Halobacteriales</taxon>
        <taxon>Haloarculaceae</taxon>
        <taxon>Halosimplex</taxon>
    </lineage>
</organism>
<evidence type="ECO:0000313" key="1">
    <source>
        <dbReference type="EMBL" id="QPV61751.1"/>
    </source>
</evidence>
<gene>
    <name evidence="1" type="ORF">I7X12_13440</name>
</gene>
<dbReference type="Proteomes" id="UP000595001">
    <property type="component" value="Chromosome"/>
</dbReference>
<name>A0A7T3FW54_9EURY</name>
<evidence type="ECO:0000313" key="2">
    <source>
        <dbReference type="Proteomes" id="UP000595001"/>
    </source>
</evidence>
<sequence length="206" mass="20753">MPSLSDRSKRATLVVALALLVAALALPSVNTLPGFSDHTGPSDLRVAEFERLDAGCADAVGDYAGGSIGDGRISKVTTVRAPSAAAPLSVRVERTSPPGADLSTFAVRVDAHEAGAGSASGTTGGNAVASTESGAGSCPTEIQYRAVLKMRGGSPEGLLPDAHGIRVAWYENGRFWGCSSSVTSPLNGSCAALADSRPVWANATAG</sequence>
<reference evidence="1 2" key="1">
    <citation type="submission" date="2020-12" db="EMBL/GenBank/DDBJ databases">
        <title>Halosimplex halophilum sp. nov. and Halosimplex salinum sp. nov., two new members of the genus Halosimplex.</title>
        <authorList>
            <person name="Cui H.L."/>
        </authorList>
    </citation>
    <scope>NUCLEOTIDE SEQUENCE [LARGE SCALE GENOMIC DNA]</scope>
    <source>
        <strain evidence="1 2">YGH94</strain>
    </source>
</reference>
<dbReference type="KEGG" id="hlt:I7X12_13440"/>
<keyword evidence="2" id="KW-1185">Reference proteome</keyword>
<proteinExistence type="predicted"/>
<dbReference type="OrthoDB" id="242561at2157"/>
<dbReference type="AlphaFoldDB" id="A0A7T3FW54"/>
<dbReference type="RefSeq" id="WP_198060576.1">
    <property type="nucleotide sequence ID" value="NZ_CP065856.1"/>
</dbReference>